<evidence type="ECO:0000313" key="5">
    <source>
        <dbReference type="EMBL" id="QDU78580.1"/>
    </source>
</evidence>
<evidence type="ECO:0000256" key="2">
    <source>
        <dbReference type="ARBA" id="ARBA00023315"/>
    </source>
</evidence>
<organism evidence="5 6">
    <name type="scientific">Polystyrenella longa</name>
    <dbReference type="NCBI Taxonomy" id="2528007"/>
    <lineage>
        <taxon>Bacteria</taxon>
        <taxon>Pseudomonadati</taxon>
        <taxon>Planctomycetota</taxon>
        <taxon>Planctomycetia</taxon>
        <taxon>Planctomycetales</taxon>
        <taxon>Planctomycetaceae</taxon>
        <taxon>Polystyrenella</taxon>
    </lineage>
</organism>
<dbReference type="EMBL" id="CP036281">
    <property type="protein sequence ID" value="QDU78580.1"/>
    <property type="molecule type" value="Genomic_DNA"/>
</dbReference>
<dbReference type="InterPro" id="IPR016039">
    <property type="entry name" value="Thiolase-like"/>
</dbReference>
<dbReference type="AlphaFoldDB" id="A0A518CH78"/>
<keyword evidence="1 5" id="KW-0808">Transferase</keyword>
<dbReference type="InterPro" id="IPR013747">
    <property type="entry name" value="ACP_syn_III_C"/>
</dbReference>
<dbReference type="NCBIfam" id="NF006720">
    <property type="entry name" value="PRK09258.1"/>
    <property type="match status" value="1"/>
</dbReference>
<evidence type="ECO:0000259" key="4">
    <source>
        <dbReference type="Pfam" id="PF08541"/>
    </source>
</evidence>
<dbReference type="Pfam" id="PF00108">
    <property type="entry name" value="Thiolase_N"/>
    <property type="match status" value="1"/>
</dbReference>
<name>A0A518CH78_9PLAN</name>
<proteinExistence type="predicted"/>
<dbReference type="PANTHER" id="PTHR34069">
    <property type="entry name" value="3-OXOACYL-[ACYL-CARRIER-PROTEIN] SYNTHASE 3"/>
    <property type="match status" value="1"/>
</dbReference>
<gene>
    <name evidence="5" type="primary">fabH_2</name>
    <name evidence="5" type="ORF">Pla110_02840</name>
</gene>
<evidence type="ECO:0000259" key="3">
    <source>
        <dbReference type="Pfam" id="PF00108"/>
    </source>
</evidence>
<evidence type="ECO:0000313" key="6">
    <source>
        <dbReference type="Proteomes" id="UP000317178"/>
    </source>
</evidence>
<dbReference type="GO" id="GO:0033818">
    <property type="term" value="F:beta-ketoacyl-acyl-carrier-protein synthase III activity"/>
    <property type="evidence" value="ECO:0007669"/>
    <property type="project" value="UniProtKB-EC"/>
</dbReference>
<dbReference type="SUPFAM" id="SSF53901">
    <property type="entry name" value="Thiolase-like"/>
    <property type="match status" value="1"/>
</dbReference>
<dbReference type="PANTHER" id="PTHR34069:SF3">
    <property type="entry name" value="ACYL-COA:ACYL-COA ALKYLTRANSFERASE"/>
    <property type="match status" value="1"/>
</dbReference>
<dbReference type="Proteomes" id="UP000317178">
    <property type="component" value="Chromosome"/>
</dbReference>
<dbReference type="EC" id="2.3.1.180" evidence="5"/>
<dbReference type="Gene3D" id="3.40.47.10">
    <property type="match status" value="2"/>
</dbReference>
<dbReference type="KEGG" id="plon:Pla110_02840"/>
<feature type="domain" description="Thiolase N-terminal" evidence="3">
    <location>
        <begin position="96"/>
        <end position="183"/>
    </location>
</feature>
<dbReference type="GO" id="GO:0044550">
    <property type="term" value="P:secondary metabolite biosynthetic process"/>
    <property type="evidence" value="ECO:0007669"/>
    <property type="project" value="TreeGrafter"/>
</dbReference>
<accession>A0A518CH78</accession>
<evidence type="ECO:0000256" key="1">
    <source>
        <dbReference type="ARBA" id="ARBA00022679"/>
    </source>
</evidence>
<keyword evidence="6" id="KW-1185">Reference proteome</keyword>
<sequence>MCCVTSTYQLTLNKARRPLLFRDIKEDSVSLMRYQHVCIEALSYTLPPHIVTSEEIEEQLAPVYDRLHLPTGRLELMSGIKERRFYDPGTLPGTISSLTAQKAVEDSGLDRNLFGALVHGSVCRDQMEPATACKVHHAAGLPQSGYVFDISNACLGLLNGMIIIADLIELGRIEAGIVVGTETGRNLVEGTIDSLLHDDSLTRQSIKPAFASLTIGSGSAAIALCHERHSTTGRRLLGGRVLADTDSHALCEGGVEQNLHGDARPRMNTDSEALLHAGVELAAKTWEETKPILEWTNADVDRAVTHQVGRAHRKLMMERLGLPEGLDYPTVEWLGNTGAAALPMAAAIASEKGEIKPGDNVAMLGIGSGLNCIMLGAQW</sequence>
<feature type="domain" description="Beta-ketoacyl-[acyl-carrier-protein] synthase III C-terminal" evidence="4">
    <location>
        <begin position="294"/>
        <end position="372"/>
    </location>
</feature>
<reference evidence="5 6" key="1">
    <citation type="submission" date="2019-02" db="EMBL/GenBank/DDBJ databases">
        <title>Deep-cultivation of Planctomycetes and their phenomic and genomic characterization uncovers novel biology.</title>
        <authorList>
            <person name="Wiegand S."/>
            <person name="Jogler M."/>
            <person name="Boedeker C."/>
            <person name="Pinto D."/>
            <person name="Vollmers J."/>
            <person name="Rivas-Marin E."/>
            <person name="Kohn T."/>
            <person name="Peeters S.H."/>
            <person name="Heuer A."/>
            <person name="Rast P."/>
            <person name="Oberbeckmann S."/>
            <person name="Bunk B."/>
            <person name="Jeske O."/>
            <person name="Meyerdierks A."/>
            <person name="Storesund J.E."/>
            <person name="Kallscheuer N."/>
            <person name="Luecker S."/>
            <person name="Lage O.M."/>
            <person name="Pohl T."/>
            <person name="Merkel B.J."/>
            <person name="Hornburger P."/>
            <person name="Mueller R.-W."/>
            <person name="Bruemmer F."/>
            <person name="Labrenz M."/>
            <person name="Spormann A.M."/>
            <person name="Op den Camp H."/>
            <person name="Overmann J."/>
            <person name="Amann R."/>
            <person name="Jetten M.S.M."/>
            <person name="Mascher T."/>
            <person name="Medema M.H."/>
            <person name="Devos D.P."/>
            <person name="Kaster A.-K."/>
            <person name="Ovreas L."/>
            <person name="Rohde M."/>
            <person name="Galperin M.Y."/>
            <person name="Jogler C."/>
        </authorList>
    </citation>
    <scope>NUCLEOTIDE SEQUENCE [LARGE SCALE GENOMIC DNA]</scope>
    <source>
        <strain evidence="5 6">Pla110</strain>
    </source>
</reference>
<protein>
    <submittedName>
        <fullName evidence="5">3-oxoacyl-[acyl-carrier-protein] synthase 3</fullName>
        <ecNumber evidence="5">2.3.1.180</ecNumber>
    </submittedName>
</protein>
<keyword evidence="2 5" id="KW-0012">Acyltransferase</keyword>
<dbReference type="InterPro" id="IPR020616">
    <property type="entry name" value="Thiolase_N"/>
</dbReference>
<dbReference type="Pfam" id="PF08541">
    <property type="entry name" value="ACP_syn_III_C"/>
    <property type="match status" value="1"/>
</dbReference>